<dbReference type="PANTHER" id="PTHR10953">
    <property type="entry name" value="UBIQUITIN-ACTIVATING ENZYME E1"/>
    <property type="match status" value="1"/>
</dbReference>
<evidence type="ECO:0000259" key="1">
    <source>
        <dbReference type="PROSITE" id="PS50206"/>
    </source>
</evidence>
<gene>
    <name evidence="2" type="ORF">LCGC14_2912360</name>
</gene>
<dbReference type="InterPro" id="IPR001763">
    <property type="entry name" value="Rhodanese-like_dom"/>
</dbReference>
<name>A0A0F8ZYX1_9ZZZZ</name>
<protein>
    <recommendedName>
        <fullName evidence="1">Rhodanese domain-containing protein</fullName>
    </recommendedName>
</protein>
<dbReference type="PROSITE" id="PS50206">
    <property type="entry name" value="RHODANESE_3"/>
    <property type="match status" value="1"/>
</dbReference>
<dbReference type="PANTHER" id="PTHR10953:SF102">
    <property type="entry name" value="ADENYLYLTRANSFERASE AND SULFURTRANSFERASE MOCS3"/>
    <property type="match status" value="1"/>
</dbReference>
<dbReference type="GO" id="GO:0008641">
    <property type="term" value="F:ubiquitin-like modifier activating enzyme activity"/>
    <property type="evidence" value="ECO:0007669"/>
    <property type="project" value="InterPro"/>
</dbReference>
<dbReference type="Gene3D" id="3.40.250.10">
    <property type="entry name" value="Rhodanese-like domain"/>
    <property type="match status" value="1"/>
</dbReference>
<reference evidence="2" key="1">
    <citation type="journal article" date="2015" name="Nature">
        <title>Complex archaea that bridge the gap between prokaryotes and eukaryotes.</title>
        <authorList>
            <person name="Spang A."/>
            <person name="Saw J.H."/>
            <person name="Jorgensen S.L."/>
            <person name="Zaremba-Niedzwiedzka K."/>
            <person name="Martijn J."/>
            <person name="Lind A.E."/>
            <person name="van Eijk R."/>
            <person name="Schleper C."/>
            <person name="Guy L."/>
            <person name="Ettema T.J."/>
        </authorList>
    </citation>
    <scope>NUCLEOTIDE SEQUENCE</scope>
</reference>
<dbReference type="GO" id="GO:0004792">
    <property type="term" value="F:thiosulfate-cyanide sulfurtransferase activity"/>
    <property type="evidence" value="ECO:0007669"/>
    <property type="project" value="TreeGrafter"/>
</dbReference>
<dbReference type="GO" id="GO:0005829">
    <property type="term" value="C:cytosol"/>
    <property type="evidence" value="ECO:0007669"/>
    <property type="project" value="TreeGrafter"/>
</dbReference>
<feature type="domain" description="Rhodanese" evidence="1">
    <location>
        <begin position="233"/>
        <end position="321"/>
    </location>
</feature>
<dbReference type="EMBL" id="LAZR01057662">
    <property type="protein sequence ID" value="KKK71594.1"/>
    <property type="molecule type" value="Genomic_DNA"/>
</dbReference>
<evidence type="ECO:0000313" key="2">
    <source>
        <dbReference type="EMBL" id="KKK71594.1"/>
    </source>
</evidence>
<dbReference type="Pfam" id="PF00899">
    <property type="entry name" value="ThiF"/>
    <property type="match status" value="1"/>
</dbReference>
<dbReference type="SUPFAM" id="SSF69572">
    <property type="entry name" value="Activating enzymes of the ubiquitin-like proteins"/>
    <property type="match status" value="1"/>
</dbReference>
<dbReference type="InterPro" id="IPR035985">
    <property type="entry name" value="Ubiquitin-activating_enz"/>
</dbReference>
<dbReference type="AlphaFoldDB" id="A0A0F8ZYX1"/>
<dbReference type="CDD" id="cd00757">
    <property type="entry name" value="ThiF_MoeB_HesA_family"/>
    <property type="match status" value="1"/>
</dbReference>
<dbReference type="GO" id="GO:0016779">
    <property type="term" value="F:nucleotidyltransferase activity"/>
    <property type="evidence" value="ECO:0007669"/>
    <property type="project" value="TreeGrafter"/>
</dbReference>
<dbReference type="Pfam" id="PF00581">
    <property type="entry name" value="Rhodanese"/>
    <property type="match status" value="1"/>
</dbReference>
<sequence>MSPTPLNHDVDETNLQRQIIFGVSDIGLNKAERAAIRMRELNPNTQIQTYQTLLNVENALDIIKDYDLIIDGTDNFPTRYLVNDACVLLNKPNIYGSIFRFEGQASVFNYLGGPCYRCLYPEPPPPGMVPSCAEGGVLGVLPAIIASIQATEAVKIITGIGKTLSGRLLLYDALLMQFEELTLHKNPQCSLCGEQPNITELIDYQQFCGIPAKPEMPLYEEISVRALKLRQDKGETPAILDIREPFEREICRLENSLHIPMQDVSLHLNDLNRDEEIIVYCKTGGRSAQVCDLLLQHGFTKPVNLKGGIMAWAQEVDLHMQKY</sequence>
<organism evidence="2">
    <name type="scientific">marine sediment metagenome</name>
    <dbReference type="NCBI Taxonomy" id="412755"/>
    <lineage>
        <taxon>unclassified sequences</taxon>
        <taxon>metagenomes</taxon>
        <taxon>ecological metagenomes</taxon>
    </lineage>
</organism>
<dbReference type="InterPro" id="IPR045886">
    <property type="entry name" value="ThiF/MoeB/HesA"/>
</dbReference>
<accession>A0A0F8ZYX1</accession>
<dbReference type="InterPro" id="IPR000594">
    <property type="entry name" value="ThiF_NAD_FAD-bd"/>
</dbReference>
<dbReference type="GO" id="GO:0008146">
    <property type="term" value="F:sulfotransferase activity"/>
    <property type="evidence" value="ECO:0007669"/>
    <property type="project" value="TreeGrafter"/>
</dbReference>
<comment type="caution">
    <text evidence="2">The sequence shown here is derived from an EMBL/GenBank/DDBJ whole genome shotgun (WGS) entry which is preliminary data.</text>
</comment>
<dbReference type="SMART" id="SM00450">
    <property type="entry name" value="RHOD"/>
    <property type="match status" value="1"/>
</dbReference>
<proteinExistence type="predicted"/>
<dbReference type="InterPro" id="IPR036873">
    <property type="entry name" value="Rhodanese-like_dom_sf"/>
</dbReference>
<dbReference type="Gene3D" id="3.40.50.720">
    <property type="entry name" value="NAD(P)-binding Rossmann-like Domain"/>
    <property type="match status" value="1"/>
</dbReference>